<comment type="caution">
    <text evidence="2">The sequence shown here is derived from an EMBL/GenBank/DDBJ whole genome shotgun (WGS) entry which is preliminary data.</text>
</comment>
<name>A0A6N7XIX5_9FIRM</name>
<dbReference type="Pfam" id="PF12822">
    <property type="entry name" value="ECF_trnsprt"/>
    <property type="match status" value="1"/>
</dbReference>
<gene>
    <name evidence="2" type="ORF">FYJ83_04420</name>
</gene>
<feature type="transmembrane region" description="Helical" evidence="1">
    <location>
        <begin position="200"/>
        <end position="222"/>
    </location>
</feature>
<dbReference type="InterPro" id="IPR024529">
    <property type="entry name" value="ECF_trnsprt_substrate-spec"/>
</dbReference>
<feature type="transmembrane region" description="Helical" evidence="1">
    <location>
        <begin position="133"/>
        <end position="152"/>
    </location>
</feature>
<feature type="transmembrane region" description="Helical" evidence="1">
    <location>
        <begin position="42"/>
        <end position="59"/>
    </location>
</feature>
<dbReference type="AlphaFoldDB" id="A0A6N7XIX5"/>
<sequence length="243" mass="27573">MSRKYLGENFLKSRTLISAIIILVLIPITIFFGIYFLDDRKYYFISVLIIIYTIIPFIMIFEKREPRARELVVIAVLTAIAVAGRGAFYMLPQFKPVVAIVIITGVSLGPESGFLVGAMTGFVSNFFFGQGPWTPWQMFCFGIIGFLAGILFQKKILKKTRLSLCIYGGLSTFFIYGGIIDIGSLLIFTSNFSWKALLATYISGFWFNIVHSISTVFFIFFISQSMIEKLDRIKIKYGLIEIE</sequence>
<dbReference type="GO" id="GO:0022857">
    <property type="term" value="F:transmembrane transporter activity"/>
    <property type="evidence" value="ECO:0007669"/>
    <property type="project" value="InterPro"/>
</dbReference>
<dbReference type="Gene3D" id="1.10.1760.20">
    <property type="match status" value="1"/>
</dbReference>
<dbReference type="EMBL" id="VUNQ01000006">
    <property type="protein sequence ID" value="MSU00712.1"/>
    <property type="molecule type" value="Genomic_DNA"/>
</dbReference>
<organism evidence="2 3">
    <name type="scientific">Tissierella pigra</name>
    <dbReference type="NCBI Taxonomy" id="2607614"/>
    <lineage>
        <taxon>Bacteria</taxon>
        <taxon>Bacillati</taxon>
        <taxon>Bacillota</taxon>
        <taxon>Tissierellia</taxon>
        <taxon>Tissierellales</taxon>
        <taxon>Tissierellaceae</taxon>
        <taxon>Tissierella</taxon>
    </lineage>
</organism>
<feature type="transmembrane region" description="Helical" evidence="1">
    <location>
        <begin position="164"/>
        <end position="188"/>
    </location>
</feature>
<keyword evidence="1" id="KW-0812">Transmembrane</keyword>
<protein>
    <submittedName>
        <fullName evidence="2">ECF transporter S component</fullName>
    </submittedName>
</protein>
<keyword evidence="3" id="KW-1185">Reference proteome</keyword>
<evidence type="ECO:0000256" key="1">
    <source>
        <dbReference type="SAM" id="Phobius"/>
    </source>
</evidence>
<dbReference type="Proteomes" id="UP000469523">
    <property type="component" value="Unassembled WGS sequence"/>
</dbReference>
<proteinExistence type="predicted"/>
<keyword evidence="1" id="KW-1133">Transmembrane helix</keyword>
<dbReference type="RefSeq" id="WP_154439137.1">
    <property type="nucleotide sequence ID" value="NZ_JAHLPJ010000001.1"/>
</dbReference>
<evidence type="ECO:0000313" key="3">
    <source>
        <dbReference type="Proteomes" id="UP000469523"/>
    </source>
</evidence>
<evidence type="ECO:0000313" key="2">
    <source>
        <dbReference type="EMBL" id="MSU00712.1"/>
    </source>
</evidence>
<feature type="transmembrane region" description="Helical" evidence="1">
    <location>
        <begin position="71"/>
        <end position="91"/>
    </location>
</feature>
<keyword evidence="1" id="KW-0472">Membrane</keyword>
<feature type="transmembrane region" description="Helical" evidence="1">
    <location>
        <begin position="16"/>
        <end position="36"/>
    </location>
</feature>
<accession>A0A6N7XIX5</accession>
<reference evidence="2 3" key="1">
    <citation type="submission" date="2019-09" db="EMBL/GenBank/DDBJ databases">
        <title>In-depth cultivation of the pig gut microbiome towards novel bacterial diversity and tailored functional studies.</title>
        <authorList>
            <person name="Wylensek D."/>
            <person name="Hitch T.C.A."/>
            <person name="Clavel T."/>
        </authorList>
    </citation>
    <scope>NUCLEOTIDE SEQUENCE [LARGE SCALE GENOMIC DNA]</scope>
    <source>
        <strain evidence="2 3">WCA3-693-APC-4?</strain>
    </source>
</reference>